<reference evidence="2 3" key="1">
    <citation type="submission" date="2019-03" db="EMBL/GenBank/DDBJ databases">
        <title>Genomic Encyclopedia of Type Strains, Phase IV (KMG-IV): sequencing the most valuable type-strain genomes for metagenomic binning, comparative biology and taxonomic classification.</title>
        <authorList>
            <person name="Goeker M."/>
        </authorList>
    </citation>
    <scope>NUCLEOTIDE SEQUENCE [LARGE SCALE GENOMIC DNA]</scope>
    <source>
        <strain evidence="2 3">DSM 18792</strain>
    </source>
</reference>
<name>A0A4R1RFW8_9FLAO</name>
<dbReference type="RefSeq" id="WP_132218125.1">
    <property type="nucleotide sequence ID" value="NZ_OX156936.1"/>
</dbReference>
<accession>A0A4R1RFW8</accession>
<dbReference type="OrthoDB" id="1161684at2"/>
<evidence type="ECO:0000313" key="3">
    <source>
        <dbReference type="Proteomes" id="UP000295455"/>
    </source>
</evidence>
<dbReference type="Proteomes" id="UP000295455">
    <property type="component" value="Unassembled WGS sequence"/>
</dbReference>
<protein>
    <submittedName>
        <fullName evidence="2">Uncharacterized protein</fullName>
    </submittedName>
</protein>
<sequence length="148" mass="17029">MKIKITLITFCFIIATGFTFAQKKDEQKSIISPKVQINKYHQIDELEKLPKGELLHLYTERIQALTNAIPYLALATKPGATMTTLGIPSTNENIKALENQIENTDDYVENTLEFEKVILPYSDTKNLMRAIIFYEDIMKSLNTYDDLY</sequence>
<evidence type="ECO:0000313" key="2">
    <source>
        <dbReference type="EMBL" id="TCL64841.1"/>
    </source>
</evidence>
<evidence type="ECO:0000256" key="1">
    <source>
        <dbReference type="SAM" id="SignalP"/>
    </source>
</evidence>
<gene>
    <name evidence="2" type="ORF">EV196_10629</name>
</gene>
<keyword evidence="1" id="KW-0732">Signal</keyword>
<organism evidence="2 3">
    <name type="scientific">Mariniflexile fucanivorans</name>
    <dbReference type="NCBI Taxonomy" id="264023"/>
    <lineage>
        <taxon>Bacteria</taxon>
        <taxon>Pseudomonadati</taxon>
        <taxon>Bacteroidota</taxon>
        <taxon>Flavobacteriia</taxon>
        <taxon>Flavobacteriales</taxon>
        <taxon>Flavobacteriaceae</taxon>
        <taxon>Mariniflexile</taxon>
    </lineage>
</organism>
<keyword evidence="3" id="KW-1185">Reference proteome</keyword>
<comment type="caution">
    <text evidence="2">The sequence shown here is derived from an EMBL/GenBank/DDBJ whole genome shotgun (WGS) entry which is preliminary data.</text>
</comment>
<feature type="signal peptide" evidence="1">
    <location>
        <begin position="1"/>
        <end position="21"/>
    </location>
</feature>
<dbReference type="EMBL" id="SLUP01000006">
    <property type="protein sequence ID" value="TCL64841.1"/>
    <property type="molecule type" value="Genomic_DNA"/>
</dbReference>
<proteinExistence type="predicted"/>
<feature type="chain" id="PRO_5020907650" evidence="1">
    <location>
        <begin position="22"/>
        <end position="148"/>
    </location>
</feature>
<dbReference type="AlphaFoldDB" id="A0A4R1RFW8"/>